<sequence length="108" mass="12557">LLHSCFKKRENRGFNTMSHKLIDLDLVFLEAFIVIVFLILTFAGPGYIQHFYRDSIILDVSFHLPRQAMSLQRDEKVMNNNLFNIYAILNNNEENLTGVIEQQTGENP</sequence>
<evidence type="ECO:0000256" key="1">
    <source>
        <dbReference type="SAM" id="Phobius"/>
    </source>
</evidence>
<keyword evidence="3" id="KW-1185">Reference proteome</keyword>
<evidence type="ECO:0000313" key="3">
    <source>
        <dbReference type="Proteomes" id="UP000437017"/>
    </source>
</evidence>
<evidence type="ECO:0000313" key="2">
    <source>
        <dbReference type="EMBL" id="KAB0401988.1"/>
    </source>
</evidence>
<organism evidence="2 3">
    <name type="scientific">Balaenoptera physalus</name>
    <name type="common">Fin whale</name>
    <name type="synonym">Balaena physalus</name>
    <dbReference type="NCBI Taxonomy" id="9770"/>
    <lineage>
        <taxon>Eukaryota</taxon>
        <taxon>Metazoa</taxon>
        <taxon>Chordata</taxon>
        <taxon>Craniata</taxon>
        <taxon>Vertebrata</taxon>
        <taxon>Euteleostomi</taxon>
        <taxon>Mammalia</taxon>
        <taxon>Eutheria</taxon>
        <taxon>Laurasiatheria</taxon>
        <taxon>Artiodactyla</taxon>
        <taxon>Whippomorpha</taxon>
        <taxon>Cetacea</taxon>
        <taxon>Mysticeti</taxon>
        <taxon>Balaenopteridae</taxon>
        <taxon>Balaenoptera</taxon>
    </lineage>
</organism>
<proteinExistence type="predicted"/>
<keyword evidence="1" id="KW-0812">Transmembrane</keyword>
<dbReference type="AlphaFoldDB" id="A0A6A1Q199"/>
<gene>
    <name evidence="2" type="ORF">E2I00_007835</name>
</gene>
<comment type="caution">
    <text evidence="2">The sequence shown here is derived from an EMBL/GenBank/DDBJ whole genome shotgun (WGS) entry which is preliminary data.</text>
</comment>
<keyword evidence="1" id="KW-1133">Transmembrane helix</keyword>
<keyword evidence="1" id="KW-0472">Membrane</keyword>
<accession>A0A6A1Q199</accession>
<feature type="non-terminal residue" evidence="2">
    <location>
        <position position="1"/>
    </location>
</feature>
<feature type="transmembrane region" description="Helical" evidence="1">
    <location>
        <begin position="21"/>
        <end position="43"/>
    </location>
</feature>
<reference evidence="2 3" key="1">
    <citation type="journal article" date="2019" name="PLoS ONE">
        <title>Genomic analyses reveal an absence of contemporary introgressive admixture between fin whales and blue whales, despite known hybrids.</title>
        <authorList>
            <person name="Westbury M.V."/>
            <person name="Petersen B."/>
            <person name="Lorenzen E.D."/>
        </authorList>
    </citation>
    <scope>NUCLEOTIDE SEQUENCE [LARGE SCALE GENOMIC DNA]</scope>
    <source>
        <strain evidence="2">FinWhale-01</strain>
    </source>
</reference>
<dbReference type="EMBL" id="SGJD01001107">
    <property type="protein sequence ID" value="KAB0401988.1"/>
    <property type="molecule type" value="Genomic_DNA"/>
</dbReference>
<protein>
    <submittedName>
        <fullName evidence="2">Uncharacterized protein</fullName>
    </submittedName>
</protein>
<dbReference type="Proteomes" id="UP000437017">
    <property type="component" value="Unassembled WGS sequence"/>
</dbReference>
<name>A0A6A1Q199_BALPH</name>